<keyword evidence="1" id="KW-1133">Transmembrane helix</keyword>
<sequence>MEDDSNGCIGIEFLKIKLYCKSAVGTANYLLLGSLKVAEDKGGGLCQIICTLSNCLYIFELFVYILFYSMDEKRFFIHLNNIGIVFACINLRKED</sequence>
<keyword evidence="1" id="KW-0472">Membrane</keyword>
<keyword evidence="1" id="KW-0812">Transmembrane</keyword>
<dbReference type="EMBL" id="AHEN01000051">
    <property type="protein sequence ID" value="EJQ92910.1"/>
    <property type="molecule type" value="Genomic_DNA"/>
</dbReference>
<organism evidence="2 3">
    <name type="scientific">Bacillus cereus MC67</name>
    <dbReference type="NCBI Taxonomy" id="1053219"/>
    <lineage>
        <taxon>Bacteria</taxon>
        <taxon>Bacillati</taxon>
        <taxon>Bacillota</taxon>
        <taxon>Bacilli</taxon>
        <taxon>Bacillales</taxon>
        <taxon>Bacillaceae</taxon>
        <taxon>Bacillus</taxon>
        <taxon>Bacillus cereus group</taxon>
    </lineage>
</organism>
<gene>
    <name evidence="2" type="ORF">II3_05364</name>
</gene>
<dbReference type="HOGENOM" id="CLU_184228_0_0_9"/>
<evidence type="ECO:0000313" key="3">
    <source>
        <dbReference type="Proteomes" id="UP000006997"/>
    </source>
</evidence>
<comment type="caution">
    <text evidence="2">The sequence shown here is derived from an EMBL/GenBank/DDBJ whole genome shotgun (WGS) entry which is preliminary data.</text>
</comment>
<evidence type="ECO:0000313" key="2">
    <source>
        <dbReference type="EMBL" id="EJQ92910.1"/>
    </source>
</evidence>
<dbReference type="AlphaFoldDB" id="J8EWQ4"/>
<feature type="transmembrane region" description="Helical" evidence="1">
    <location>
        <begin position="45"/>
        <end position="69"/>
    </location>
</feature>
<dbReference type="Proteomes" id="UP000006997">
    <property type="component" value="Unassembled WGS sequence"/>
</dbReference>
<reference evidence="2 3" key="1">
    <citation type="submission" date="2012-04" db="EMBL/GenBank/DDBJ databases">
        <title>The Genome Sequence of Bacillus cereus MC67.</title>
        <authorList>
            <consortium name="The Broad Institute Genome Sequencing Platform"/>
            <consortium name="The Broad Institute Genome Sequencing Center for Infectious Disease"/>
            <person name="Feldgarden M."/>
            <person name="Van der Auwera G.A."/>
            <person name="Mahillon J."/>
            <person name="Duprez V."/>
            <person name="Timmery S."/>
            <person name="Mattelet C."/>
            <person name="Dierick K."/>
            <person name="Sun M."/>
            <person name="Yu Z."/>
            <person name="Zhu L."/>
            <person name="Hu X."/>
            <person name="Shank E.B."/>
            <person name="Swiecicka I."/>
            <person name="Hansen B.M."/>
            <person name="Andrup L."/>
            <person name="Young S.K."/>
            <person name="Zeng Q."/>
            <person name="Gargeya S."/>
            <person name="Fitzgerald M."/>
            <person name="Haas B."/>
            <person name="Abouelleil A."/>
            <person name="Alvarado L."/>
            <person name="Arachchi H.M."/>
            <person name="Berlin A."/>
            <person name="Chapman S.B."/>
            <person name="Goldberg J."/>
            <person name="Griggs A."/>
            <person name="Gujja S."/>
            <person name="Hansen M."/>
            <person name="Howarth C."/>
            <person name="Imamovic A."/>
            <person name="Larimer J."/>
            <person name="McCowen C."/>
            <person name="Montmayeur A."/>
            <person name="Murphy C."/>
            <person name="Neiman D."/>
            <person name="Pearson M."/>
            <person name="Priest M."/>
            <person name="Roberts A."/>
            <person name="Saif S."/>
            <person name="Shea T."/>
            <person name="Sisk P."/>
            <person name="Sykes S."/>
            <person name="Wortman J."/>
            <person name="Nusbaum C."/>
            <person name="Birren B."/>
        </authorList>
    </citation>
    <scope>NUCLEOTIDE SEQUENCE [LARGE SCALE GENOMIC DNA]</scope>
    <source>
        <strain evidence="2 3">MC67</strain>
    </source>
</reference>
<name>J8EWQ4_BACCE</name>
<evidence type="ECO:0000256" key="1">
    <source>
        <dbReference type="SAM" id="Phobius"/>
    </source>
</evidence>
<accession>J8EWQ4</accession>
<proteinExistence type="predicted"/>
<protein>
    <submittedName>
        <fullName evidence="2">Uncharacterized protein</fullName>
    </submittedName>
</protein>